<feature type="region of interest" description="Disordered" evidence="1">
    <location>
        <begin position="308"/>
        <end position="371"/>
    </location>
</feature>
<accession>A0AA39PH11</accession>
<comment type="caution">
    <text evidence="2">The sequence shown here is derived from an EMBL/GenBank/DDBJ whole genome shotgun (WGS) entry which is preliminary data.</text>
</comment>
<keyword evidence="3" id="KW-1185">Reference proteome</keyword>
<feature type="compositionally biased region" description="Pro residues" evidence="1">
    <location>
        <begin position="329"/>
        <end position="351"/>
    </location>
</feature>
<protein>
    <submittedName>
        <fullName evidence="2">Uncharacterized protein</fullName>
    </submittedName>
</protein>
<dbReference type="AlphaFoldDB" id="A0AA39PH11"/>
<evidence type="ECO:0000313" key="3">
    <source>
        <dbReference type="Proteomes" id="UP001175228"/>
    </source>
</evidence>
<gene>
    <name evidence="2" type="ORF">EDD18DRAFT_1430132</name>
</gene>
<name>A0AA39PH11_9AGAR</name>
<evidence type="ECO:0000313" key="2">
    <source>
        <dbReference type="EMBL" id="KAK0484082.1"/>
    </source>
</evidence>
<proteinExistence type="predicted"/>
<reference evidence="2" key="1">
    <citation type="submission" date="2023-06" db="EMBL/GenBank/DDBJ databases">
        <authorList>
            <consortium name="Lawrence Berkeley National Laboratory"/>
            <person name="Ahrendt S."/>
            <person name="Sahu N."/>
            <person name="Indic B."/>
            <person name="Wong-Bajracharya J."/>
            <person name="Merenyi Z."/>
            <person name="Ke H.-M."/>
            <person name="Monk M."/>
            <person name="Kocsube S."/>
            <person name="Drula E."/>
            <person name="Lipzen A."/>
            <person name="Balint B."/>
            <person name="Henrissat B."/>
            <person name="Andreopoulos B."/>
            <person name="Martin F.M."/>
            <person name="Harder C.B."/>
            <person name="Rigling D."/>
            <person name="Ford K.L."/>
            <person name="Foster G.D."/>
            <person name="Pangilinan J."/>
            <person name="Papanicolaou A."/>
            <person name="Barry K."/>
            <person name="LaButti K."/>
            <person name="Viragh M."/>
            <person name="Koriabine M."/>
            <person name="Yan M."/>
            <person name="Riley R."/>
            <person name="Champramary S."/>
            <person name="Plett K.L."/>
            <person name="Tsai I.J."/>
            <person name="Slot J."/>
            <person name="Sipos G."/>
            <person name="Plett J."/>
            <person name="Nagy L.G."/>
            <person name="Grigoriev I.V."/>
        </authorList>
    </citation>
    <scope>NUCLEOTIDE SEQUENCE</scope>
    <source>
        <strain evidence="2">HWK02</strain>
    </source>
</reference>
<feature type="region of interest" description="Disordered" evidence="1">
    <location>
        <begin position="494"/>
        <end position="538"/>
    </location>
</feature>
<evidence type="ECO:0000256" key="1">
    <source>
        <dbReference type="SAM" id="MobiDB-lite"/>
    </source>
</evidence>
<dbReference type="EMBL" id="JAUEPU010000059">
    <property type="protein sequence ID" value="KAK0484082.1"/>
    <property type="molecule type" value="Genomic_DNA"/>
</dbReference>
<dbReference type="Proteomes" id="UP001175228">
    <property type="component" value="Unassembled WGS sequence"/>
</dbReference>
<sequence>MAPPGWCTPKQNAWFASRLASFHQARLNGMVGEFLAAAMKKFMVQWPLPQCTEEIIGNTPEDVTKWAKQDKHYQKWKKQIQGRFNNNHGKAHAALSAVTGKLITTSPKKKVVYSLRLQRRLHVVQIYSWRYYKIRVQAAIKKAIQQSLLPLSHSQKLTIINKLMSETFQSESDKVKAEIFDALEQLCEEQAEADQRGEWNAEDYLDAINAAPAALNCFLHDLALQTGWWFTVIAGGPDPADGGNICTGSFHVGVNAHQRNFEDEYSHHSANPKDSSIRCMTFEEGVIAPYEPDEEITDADLEALDATLNDDNNDEGEATPGMSDLLSMPPSPSPPSLSPPSPSPPSPPPPASSSKPTNADDADPSSMVPSHLDLMVPCSESANEIARDELDPQVWQDATFGHNFFSMGSTEHDRLAYDNLLGHAVFDYEGGSFPLMPHAMFAEDDGTGDLDLEFPQEQDEYVQPESESQLPLLPSPTRDDFDDNEICVDVPRPFNMPGTSSSTDVDGETTPTPTLGEEAATVDEEGGEDTERRVSKRAWKPPASRATIAAGWLPSAVQYLTDPNLGSEWLNLLAAWQVLEALISQRGSPSKGRLGANTSRPSSLTTWLQNQRYNVYPQLPASFSAEFLTWWNALQLDWRCSEMGPLPEANYSRSLRKALWKGGPNGLLTMLIGLMWWGQAEETTKIVGCMRAELSSSPPIDILLAFVSDLLLRDPAQTLVNRHASHVWTKILEFSWTPLPSPIFALYVSTPPPSLPIDANPHYTVNKSLKGKWAALAYHETGSLVVLYSTQYDRVRRRFSVSFALHTLYPIRWATWMTPYHV</sequence>
<organism evidence="2 3">
    <name type="scientific">Armillaria luteobubalina</name>
    <dbReference type="NCBI Taxonomy" id="153913"/>
    <lineage>
        <taxon>Eukaryota</taxon>
        <taxon>Fungi</taxon>
        <taxon>Dikarya</taxon>
        <taxon>Basidiomycota</taxon>
        <taxon>Agaricomycotina</taxon>
        <taxon>Agaricomycetes</taxon>
        <taxon>Agaricomycetidae</taxon>
        <taxon>Agaricales</taxon>
        <taxon>Marasmiineae</taxon>
        <taxon>Physalacriaceae</taxon>
        <taxon>Armillaria</taxon>
    </lineage>
</organism>
<feature type="compositionally biased region" description="Low complexity" evidence="1">
    <location>
        <begin position="508"/>
        <end position="519"/>
    </location>
</feature>